<evidence type="ECO:0000313" key="1">
    <source>
        <dbReference type="EMBL" id="GMI46549.1"/>
    </source>
</evidence>
<organism evidence="1 2">
    <name type="scientific">Triparma columacea</name>
    <dbReference type="NCBI Taxonomy" id="722753"/>
    <lineage>
        <taxon>Eukaryota</taxon>
        <taxon>Sar</taxon>
        <taxon>Stramenopiles</taxon>
        <taxon>Ochrophyta</taxon>
        <taxon>Bolidophyceae</taxon>
        <taxon>Parmales</taxon>
        <taxon>Triparmaceae</taxon>
        <taxon>Triparma</taxon>
    </lineage>
</organism>
<dbReference type="AlphaFoldDB" id="A0A9W7GKG2"/>
<dbReference type="Proteomes" id="UP001165065">
    <property type="component" value="Unassembled WGS sequence"/>
</dbReference>
<sequence length="320" mass="34448">MSAFLPSAVAVSKSSSACFCCSPSSSSSPQLGDLCKTVLHSSTVTITDTHTHLPPNPLSGNLRSVYMSLDGSPPSPPLTPSRPGDVFGLGVHPWYLGNLPPPPTPPPPTGNYDADLLAMISLSLASHPNPLTSDLKRQVLGLPNGTKYIIGECGLDKVAWKRSGNMYAQLSAFLAHVALGLPMSMHCVKAGRETRMCLEAVWGRGGEGKAPTFVIVHGFCFREQEVVEWEALERRVRKIGGCEDFRVYFGLCPRHVKVEVVPERVHGRCLVESDMAEGGVEEQREMLARAASMCGGGEEAERRWIECLKKLPCGGSYGSG</sequence>
<protein>
    <submittedName>
        <fullName evidence="1">Uncharacterized protein</fullName>
    </submittedName>
</protein>
<dbReference type="Gene3D" id="3.20.20.140">
    <property type="entry name" value="Metal-dependent hydrolases"/>
    <property type="match status" value="1"/>
</dbReference>
<dbReference type="InterPro" id="IPR001130">
    <property type="entry name" value="TatD-like"/>
</dbReference>
<dbReference type="InterPro" id="IPR032466">
    <property type="entry name" value="Metal_Hydrolase"/>
</dbReference>
<proteinExistence type="predicted"/>
<dbReference type="Pfam" id="PF01026">
    <property type="entry name" value="TatD_DNase"/>
    <property type="match status" value="1"/>
</dbReference>
<gene>
    <name evidence="1" type="ORF">TrCOL_g13396</name>
</gene>
<keyword evidence="2" id="KW-1185">Reference proteome</keyword>
<reference evidence="2" key="1">
    <citation type="journal article" date="2023" name="Commun. Biol.">
        <title>Genome analysis of Parmales, the sister group of diatoms, reveals the evolutionary specialization of diatoms from phago-mixotrophs to photoautotrophs.</title>
        <authorList>
            <person name="Ban H."/>
            <person name="Sato S."/>
            <person name="Yoshikawa S."/>
            <person name="Yamada K."/>
            <person name="Nakamura Y."/>
            <person name="Ichinomiya M."/>
            <person name="Sato N."/>
            <person name="Blanc-Mathieu R."/>
            <person name="Endo H."/>
            <person name="Kuwata A."/>
            <person name="Ogata H."/>
        </authorList>
    </citation>
    <scope>NUCLEOTIDE SEQUENCE [LARGE SCALE GENOMIC DNA]</scope>
</reference>
<dbReference type="GO" id="GO:0016788">
    <property type="term" value="F:hydrolase activity, acting on ester bonds"/>
    <property type="evidence" value="ECO:0007669"/>
    <property type="project" value="InterPro"/>
</dbReference>
<comment type="caution">
    <text evidence="1">The sequence shown here is derived from an EMBL/GenBank/DDBJ whole genome shotgun (WGS) entry which is preliminary data.</text>
</comment>
<evidence type="ECO:0000313" key="2">
    <source>
        <dbReference type="Proteomes" id="UP001165065"/>
    </source>
</evidence>
<dbReference type="SUPFAM" id="SSF51556">
    <property type="entry name" value="Metallo-dependent hydrolases"/>
    <property type="match status" value="1"/>
</dbReference>
<name>A0A9W7GKG2_9STRA</name>
<dbReference type="EMBL" id="BRYA01000304">
    <property type="protein sequence ID" value="GMI46549.1"/>
    <property type="molecule type" value="Genomic_DNA"/>
</dbReference>
<accession>A0A9W7GKG2</accession>